<dbReference type="PANTHER" id="PTHR30040">
    <property type="entry name" value="THIAMINE BIOSYNTHESIS LIPOPROTEIN APBE"/>
    <property type="match status" value="1"/>
</dbReference>
<evidence type="ECO:0000256" key="10">
    <source>
        <dbReference type="ARBA" id="ARBA00048540"/>
    </source>
</evidence>
<evidence type="ECO:0000256" key="12">
    <source>
        <dbReference type="PIRSR" id="PIRSR006268-2"/>
    </source>
</evidence>
<protein>
    <recommendedName>
        <fullName evidence="3 11">FAD:protein FMN transferase</fullName>
        <ecNumber evidence="2 11">2.7.1.180</ecNumber>
    </recommendedName>
    <alternativeName>
        <fullName evidence="9 11">Flavin transferase</fullName>
    </alternativeName>
</protein>
<keyword evidence="7 11" id="KW-0274">FAD</keyword>
<dbReference type="PIRSF" id="PIRSF006268">
    <property type="entry name" value="ApbE"/>
    <property type="match status" value="1"/>
</dbReference>
<dbReference type="PANTHER" id="PTHR30040:SF2">
    <property type="entry name" value="FAD:PROTEIN FMN TRANSFERASE"/>
    <property type="match status" value="1"/>
</dbReference>
<dbReference type="GO" id="GO:0016740">
    <property type="term" value="F:transferase activity"/>
    <property type="evidence" value="ECO:0007669"/>
    <property type="project" value="UniProtKB-UniRule"/>
</dbReference>
<dbReference type="InterPro" id="IPR024932">
    <property type="entry name" value="ApbE"/>
</dbReference>
<feature type="binding site" evidence="12">
    <location>
        <position position="286"/>
    </location>
    <ligand>
        <name>Mg(2+)</name>
        <dbReference type="ChEBI" id="CHEBI:18420"/>
    </ligand>
</feature>
<dbReference type="AlphaFoldDB" id="A0A520MHD5"/>
<feature type="binding site" evidence="12">
    <location>
        <position position="282"/>
    </location>
    <ligand>
        <name>Mg(2+)</name>
        <dbReference type="ChEBI" id="CHEBI:18420"/>
    </ligand>
</feature>
<proteinExistence type="inferred from homology"/>
<organism evidence="13 14">
    <name type="scientific">SAR86 cluster bacterium</name>
    <dbReference type="NCBI Taxonomy" id="2030880"/>
    <lineage>
        <taxon>Bacteria</taxon>
        <taxon>Pseudomonadati</taxon>
        <taxon>Pseudomonadota</taxon>
        <taxon>Gammaproteobacteria</taxon>
        <taxon>SAR86 cluster</taxon>
    </lineage>
</organism>
<evidence type="ECO:0000256" key="3">
    <source>
        <dbReference type="ARBA" id="ARBA00016337"/>
    </source>
</evidence>
<evidence type="ECO:0000256" key="1">
    <source>
        <dbReference type="ARBA" id="ARBA00008282"/>
    </source>
</evidence>
<reference evidence="13 14" key="1">
    <citation type="submission" date="2019-02" db="EMBL/GenBank/DDBJ databases">
        <title>Prokaryotic population dynamics and viral predation in marine succession experiment using metagenomics: the confinement effect.</title>
        <authorList>
            <person name="Haro-Moreno J.M."/>
            <person name="Rodriguez-Valera F."/>
            <person name="Lopez-Perez M."/>
        </authorList>
    </citation>
    <scope>NUCLEOTIDE SEQUENCE [LARGE SCALE GENOMIC DNA]</scope>
    <source>
        <strain evidence="13">MED-G163</strain>
    </source>
</reference>
<evidence type="ECO:0000256" key="4">
    <source>
        <dbReference type="ARBA" id="ARBA00022630"/>
    </source>
</evidence>
<keyword evidence="4 11" id="KW-0285">Flavoprotein</keyword>
<dbReference type="InterPro" id="IPR003374">
    <property type="entry name" value="ApbE-like_sf"/>
</dbReference>
<evidence type="ECO:0000256" key="9">
    <source>
        <dbReference type="ARBA" id="ARBA00031306"/>
    </source>
</evidence>
<evidence type="ECO:0000256" key="7">
    <source>
        <dbReference type="ARBA" id="ARBA00022827"/>
    </source>
</evidence>
<sequence>MITRFTISKIIALVVGLLCLLIAFNYNTKNSFSINGSAYGTSWSVTSSEFIADHHHKNIIKIINNIDMVASNYKSDSEVSVINDNAVTTEFVISDHLYKILTIAKEVHNQSDGLYDITLGKLSSKMGFSPNFNDDLFHTSNNKFLLQNPNKLTKSTKDWFDLSSIAKGYSVQLIHEYLLENNLNNHLIDIGGEVIINGSIHGKPWKVGIQDPSSFIDKPIYVINNLDNKFLSIATSGEYRNFKILDDGKKITHTINPKTLSSISSKVSSVTVVHQSSATYADAYATAFNVMGETKAINFANENDIAVMLTFTNEEGTNLKFSKKWYDLKL</sequence>
<accession>A0A520MHD5</accession>
<name>A0A520MHD5_9GAMM</name>
<evidence type="ECO:0000256" key="11">
    <source>
        <dbReference type="PIRNR" id="PIRNR006268"/>
    </source>
</evidence>
<comment type="similarity">
    <text evidence="1 11">Belongs to the ApbE family.</text>
</comment>
<comment type="catalytic activity">
    <reaction evidence="10 11">
        <text>L-threonyl-[protein] + FAD = FMN-L-threonyl-[protein] + AMP + H(+)</text>
        <dbReference type="Rhea" id="RHEA:36847"/>
        <dbReference type="Rhea" id="RHEA-COMP:11060"/>
        <dbReference type="Rhea" id="RHEA-COMP:11061"/>
        <dbReference type="ChEBI" id="CHEBI:15378"/>
        <dbReference type="ChEBI" id="CHEBI:30013"/>
        <dbReference type="ChEBI" id="CHEBI:57692"/>
        <dbReference type="ChEBI" id="CHEBI:74257"/>
        <dbReference type="ChEBI" id="CHEBI:456215"/>
        <dbReference type="EC" id="2.7.1.180"/>
    </reaction>
</comment>
<evidence type="ECO:0000313" key="14">
    <source>
        <dbReference type="Proteomes" id="UP000315782"/>
    </source>
</evidence>
<keyword evidence="6 11" id="KW-0479">Metal-binding</keyword>
<keyword evidence="5 11" id="KW-0808">Transferase</keyword>
<evidence type="ECO:0000313" key="13">
    <source>
        <dbReference type="EMBL" id="RZO20638.1"/>
    </source>
</evidence>
<dbReference type="Proteomes" id="UP000315782">
    <property type="component" value="Unassembled WGS sequence"/>
</dbReference>
<feature type="binding site" evidence="12">
    <location>
        <position position="164"/>
    </location>
    <ligand>
        <name>Mg(2+)</name>
        <dbReference type="ChEBI" id="CHEBI:18420"/>
    </ligand>
</feature>
<comment type="cofactor">
    <cofactor evidence="12">
        <name>Mg(2+)</name>
        <dbReference type="ChEBI" id="CHEBI:18420"/>
    </cofactor>
    <cofactor evidence="12">
        <name>Mn(2+)</name>
        <dbReference type="ChEBI" id="CHEBI:29035"/>
    </cofactor>
    <text evidence="12">Magnesium. Can also use manganese.</text>
</comment>
<dbReference type="Pfam" id="PF02424">
    <property type="entry name" value="ApbE"/>
    <property type="match status" value="1"/>
</dbReference>
<dbReference type="GO" id="GO:0046872">
    <property type="term" value="F:metal ion binding"/>
    <property type="evidence" value="ECO:0007669"/>
    <property type="project" value="UniProtKB-UniRule"/>
</dbReference>
<dbReference type="Gene3D" id="3.10.520.10">
    <property type="entry name" value="ApbE-like domains"/>
    <property type="match status" value="1"/>
</dbReference>
<evidence type="ECO:0000256" key="8">
    <source>
        <dbReference type="ARBA" id="ARBA00022842"/>
    </source>
</evidence>
<comment type="caution">
    <text evidence="13">The sequence shown here is derived from an EMBL/GenBank/DDBJ whole genome shotgun (WGS) entry which is preliminary data.</text>
</comment>
<dbReference type="EC" id="2.7.1.180" evidence="2 11"/>
<keyword evidence="8 11" id="KW-0460">Magnesium</keyword>
<gene>
    <name evidence="13" type="ORF">EVA96_02530</name>
</gene>
<dbReference type="EMBL" id="SHBI01000014">
    <property type="protein sequence ID" value="RZO20638.1"/>
    <property type="molecule type" value="Genomic_DNA"/>
</dbReference>
<dbReference type="SUPFAM" id="SSF143631">
    <property type="entry name" value="ApbE-like"/>
    <property type="match status" value="1"/>
</dbReference>
<evidence type="ECO:0000256" key="6">
    <source>
        <dbReference type="ARBA" id="ARBA00022723"/>
    </source>
</evidence>
<evidence type="ECO:0000256" key="5">
    <source>
        <dbReference type="ARBA" id="ARBA00022679"/>
    </source>
</evidence>
<evidence type="ECO:0000256" key="2">
    <source>
        <dbReference type="ARBA" id="ARBA00011955"/>
    </source>
</evidence>